<name>A0A6A7C4S7_9PEZI</name>
<dbReference type="AlphaFoldDB" id="A0A6A7C4S7"/>
<accession>A0A6A7C4S7</accession>
<proteinExistence type="predicted"/>
<gene>
    <name evidence="1" type="ORF">K470DRAFT_21520</name>
</gene>
<organism evidence="1 2">
    <name type="scientific">Piedraia hortae CBS 480.64</name>
    <dbReference type="NCBI Taxonomy" id="1314780"/>
    <lineage>
        <taxon>Eukaryota</taxon>
        <taxon>Fungi</taxon>
        <taxon>Dikarya</taxon>
        <taxon>Ascomycota</taxon>
        <taxon>Pezizomycotina</taxon>
        <taxon>Dothideomycetes</taxon>
        <taxon>Dothideomycetidae</taxon>
        <taxon>Capnodiales</taxon>
        <taxon>Piedraiaceae</taxon>
        <taxon>Piedraia</taxon>
    </lineage>
</organism>
<evidence type="ECO:0000313" key="2">
    <source>
        <dbReference type="Proteomes" id="UP000799421"/>
    </source>
</evidence>
<dbReference type="Proteomes" id="UP000799421">
    <property type="component" value="Unassembled WGS sequence"/>
</dbReference>
<protein>
    <submittedName>
        <fullName evidence="1">Uncharacterized protein</fullName>
    </submittedName>
</protein>
<keyword evidence="2" id="KW-1185">Reference proteome</keyword>
<dbReference type="EMBL" id="MU005968">
    <property type="protein sequence ID" value="KAF2862049.1"/>
    <property type="molecule type" value="Genomic_DNA"/>
</dbReference>
<sequence>MYRELCLKCRRASSPRMRGSTRKCANCGGNHLTQSMMAAKAKQRNTEHCMHSFPWSRHCLTSHQTVAMDNLIGSFTGEQTYRRRARQCTSRHVLGLIQRPQGPLFSSMCLVDSTYLTSTPTDRKLKKGAAAEPKLMKLNLNTALGYLCGYDASRTYQTWVPS</sequence>
<reference evidence="1" key="1">
    <citation type="journal article" date="2020" name="Stud. Mycol.">
        <title>101 Dothideomycetes genomes: a test case for predicting lifestyles and emergence of pathogens.</title>
        <authorList>
            <person name="Haridas S."/>
            <person name="Albert R."/>
            <person name="Binder M."/>
            <person name="Bloem J."/>
            <person name="Labutti K."/>
            <person name="Salamov A."/>
            <person name="Andreopoulos B."/>
            <person name="Baker S."/>
            <person name="Barry K."/>
            <person name="Bills G."/>
            <person name="Bluhm B."/>
            <person name="Cannon C."/>
            <person name="Castanera R."/>
            <person name="Culley D."/>
            <person name="Daum C."/>
            <person name="Ezra D."/>
            <person name="Gonzalez J."/>
            <person name="Henrissat B."/>
            <person name="Kuo A."/>
            <person name="Liang C."/>
            <person name="Lipzen A."/>
            <person name="Lutzoni F."/>
            <person name="Magnuson J."/>
            <person name="Mondo S."/>
            <person name="Nolan M."/>
            <person name="Ohm R."/>
            <person name="Pangilinan J."/>
            <person name="Park H.-J."/>
            <person name="Ramirez L."/>
            <person name="Alfaro M."/>
            <person name="Sun H."/>
            <person name="Tritt A."/>
            <person name="Yoshinaga Y."/>
            <person name="Zwiers L.-H."/>
            <person name="Turgeon B."/>
            <person name="Goodwin S."/>
            <person name="Spatafora J."/>
            <person name="Crous P."/>
            <person name="Grigoriev I."/>
        </authorList>
    </citation>
    <scope>NUCLEOTIDE SEQUENCE</scope>
    <source>
        <strain evidence="1">CBS 480.64</strain>
    </source>
</reference>
<evidence type="ECO:0000313" key="1">
    <source>
        <dbReference type="EMBL" id="KAF2862049.1"/>
    </source>
</evidence>